<reference evidence="7" key="1">
    <citation type="journal article" date="2014" name="Int. J. Syst. Evol. Microbiol.">
        <title>Complete genome of a new Firmicutes species belonging to the dominant human colonic microbiota ('Ruminococcus bicirculans') reveals two chromosomes and a selective capacity to utilize plant glucans.</title>
        <authorList>
            <consortium name="NISC Comparative Sequencing Program"/>
            <person name="Wegmann U."/>
            <person name="Louis P."/>
            <person name="Goesmann A."/>
            <person name="Henrissat B."/>
            <person name="Duncan S.H."/>
            <person name="Flint H.J."/>
        </authorList>
    </citation>
    <scope>NUCLEOTIDE SEQUENCE</scope>
    <source>
        <strain evidence="7">JCM 17590</strain>
    </source>
</reference>
<dbReference type="PROSITE" id="PS00211">
    <property type="entry name" value="ABC_TRANSPORTER_1"/>
    <property type="match status" value="1"/>
</dbReference>
<comment type="subcellular location">
    <subcellularLocation>
        <location evidence="1">Cell membrane</location>
        <topology evidence="1">Peripheral membrane protein</topology>
    </subcellularLocation>
</comment>
<keyword evidence="5" id="KW-0046">Antibiotic resistance</keyword>
<reference evidence="7" key="2">
    <citation type="submission" date="2023-12" db="EMBL/GenBank/DDBJ databases">
        <authorList>
            <person name="Sun Q."/>
            <person name="Inoue M."/>
        </authorList>
    </citation>
    <scope>NUCLEOTIDE SEQUENCE</scope>
    <source>
        <strain evidence="7">JCM 17590</strain>
    </source>
</reference>
<dbReference type="Gene3D" id="3.40.50.300">
    <property type="entry name" value="P-loop containing nucleotide triphosphate hydrolases"/>
    <property type="match status" value="1"/>
</dbReference>
<evidence type="ECO:0000256" key="2">
    <source>
        <dbReference type="ARBA" id="ARBA00022448"/>
    </source>
</evidence>
<dbReference type="GO" id="GO:0005524">
    <property type="term" value="F:ATP binding"/>
    <property type="evidence" value="ECO:0007669"/>
    <property type="project" value="UniProtKB-KW"/>
</dbReference>
<gene>
    <name evidence="7" type="ORF">GCM10022286_27250</name>
</gene>
<dbReference type="EMBL" id="BAABBV010000002">
    <property type="protein sequence ID" value="GAA4164885.1"/>
    <property type="molecule type" value="Genomic_DNA"/>
</dbReference>
<feature type="domain" description="ABC transporter" evidence="6">
    <location>
        <begin position="6"/>
        <end position="236"/>
    </location>
</feature>
<keyword evidence="8" id="KW-1185">Reference proteome</keyword>
<evidence type="ECO:0000313" key="8">
    <source>
        <dbReference type="Proteomes" id="UP001415169"/>
    </source>
</evidence>
<dbReference type="SMART" id="SM00382">
    <property type="entry name" value="AAA"/>
    <property type="match status" value="1"/>
</dbReference>
<dbReference type="PANTHER" id="PTHR42711:SF19">
    <property type="entry name" value="DOXORUBICIN RESISTANCE ATP-BINDING PROTEIN DRRA"/>
    <property type="match status" value="1"/>
</dbReference>
<keyword evidence="2" id="KW-0813">Transport</keyword>
<protein>
    <submittedName>
        <fullName evidence="7">Daunorubicin resistance protein DrrA family ABC transporter ATP-binding protein</fullName>
    </submittedName>
</protein>
<evidence type="ECO:0000256" key="1">
    <source>
        <dbReference type="ARBA" id="ARBA00004202"/>
    </source>
</evidence>
<evidence type="ECO:0000256" key="5">
    <source>
        <dbReference type="ARBA" id="ARBA00023251"/>
    </source>
</evidence>
<dbReference type="InterPro" id="IPR027417">
    <property type="entry name" value="P-loop_NTPase"/>
</dbReference>
<proteinExistence type="predicted"/>
<comment type="caution">
    <text evidence="7">The sequence shown here is derived from an EMBL/GenBank/DDBJ whole genome shotgun (WGS) entry which is preliminary data.</text>
</comment>
<dbReference type="PANTHER" id="PTHR42711">
    <property type="entry name" value="ABC TRANSPORTER ATP-BINDING PROTEIN"/>
    <property type="match status" value="1"/>
</dbReference>
<dbReference type="InterPro" id="IPR003593">
    <property type="entry name" value="AAA+_ATPase"/>
</dbReference>
<accession>A0ABP7ZMR4</accession>
<evidence type="ECO:0000256" key="3">
    <source>
        <dbReference type="ARBA" id="ARBA00022741"/>
    </source>
</evidence>
<dbReference type="PROSITE" id="PS50893">
    <property type="entry name" value="ABC_TRANSPORTER_2"/>
    <property type="match status" value="1"/>
</dbReference>
<keyword evidence="4 7" id="KW-0067">ATP-binding</keyword>
<dbReference type="Pfam" id="PF00005">
    <property type="entry name" value="ABC_tran"/>
    <property type="match status" value="1"/>
</dbReference>
<evidence type="ECO:0000313" key="7">
    <source>
        <dbReference type="EMBL" id="GAA4164885.1"/>
    </source>
</evidence>
<dbReference type="InterPro" id="IPR003439">
    <property type="entry name" value="ABC_transporter-like_ATP-bd"/>
</dbReference>
<dbReference type="InterPro" id="IPR017871">
    <property type="entry name" value="ABC_transporter-like_CS"/>
</dbReference>
<dbReference type="Proteomes" id="UP001415169">
    <property type="component" value="Unassembled WGS sequence"/>
</dbReference>
<keyword evidence="3" id="KW-0547">Nucleotide-binding</keyword>
<dbReference type="InterPro" id="IPR050763">
    <property type="entry name" value="ABC_transporter_ATP-binding"/>
</dbReference>
<sequence length="315" mass="33264">MDPNAIEVVALRKRYGRRWVLDGVDFAARRGTVLALLGPNGAGKTTTVGILSTLLRADGGTARVCGHDVAQAPDRVRRSLSLTGQYAAVDGFLTGRENLALMAGIAGLRGRAARARVTQLLTDFELTDAASRRVSTYSGGMRRRLDLAISLLPRPEVLVLDEPTTGLDPRSRTQVWQAVRDLVAGGTTVLLTTQYLDEADALADDVVVLDQGGVIAHGSPAALKRRVDTDRVVVSFADRASLALGQAASPQASVDPDSLTLAIATADAAATLRTLFDGAPGANVADVRIERPTLDDVFLTLTGRRSETSEQEAAA</sequence>
<evidence type="ECO:0000256" key="4">
    <source>
        <dbReference type="ARBA" id="ARBA00022840"/>
    </source>
</evidence>
<dbReference type="SUPFAM" id="SSF52540">
    <property type="entry name" value="P-loop containing nucleoside triphosphate hydrolases"/>
    <property type="match status" value="1"/>
</dbReference>
<name>A0ABP7ZMR4_9MICO</name>
<evidence type="ECO:0000259" key="6">
    <source>
        <dbReference type="PROSITE" id="PS50893"/>
    </source>
</evidence>
<dbReference type="RefSeq" id="WP_344792427.1">
    <property type="nucleotide sequence ID" value="NZ_BAABBV010000002.1"/>
</dbReference>
<organism evidence="7 8">
    <name type="scientific">Gryllotalpicola daejeonensis</name>
    <dbReference type="NCBI Taxonomy" id="993087"/>
    <lineage>
        <taxon>Bacteria</taxon>
        <taxon>Bacillati</taxon>
        <taxon>Actinomycetota</taxon>
        <taxon>Actinomycetes</taxon>
        <taxon>Micrococcales</taxon>
        <taxon>Microbacteriaceae</taxon>
        <taxon>Gryllotalpicola</taxon>
    </lineage>
</organism>